<dbReference type="InterPro" id="IPR052666">
    <property type="entry name" value="CYP450_20A1-like"/>
</dbReference>
<reference evidence="4" key="2">
    <citation type="submission" date="2020-11" db="EMBL/GenBank/DDBJ databases">
        <authorList>
            <person name="McCartney M.A."/>
            <person name="Auch B."/>
            <person name="Kono T."/>
            <person name="Mallez S."/>
            <person name="Becker A."/>
            <person name="Gohl D.M."/>
            <person name="Silverstein K.A.T."/>
            <person name="Koren S."/>
            <person name="Bechman K.B."/>
            <person name="Herman A."/>
            <person name="Abrahante J.E."/>
            <person name="Garbe J."/>
        </authorList>
    </citation>
    <scope>NUCLEOTIDE SEQUENCE</scope>
    <source>
        <strain evidence="4">Duluth1</strain>
        <tissue evidence="4">Whole animal</tissue>
    </source>
</reference>
<dbReference type="InterPro" id="IPR002401">
    <property type="entry name" value="Cyt_P450_E_grp-I"/>
</dbReference>
<dbReference type="GO" id="GO:0020037">
    <property type="term" value="F:heme binding"/>
    <property type="evidence" value="ECO:0007669"/>
    <property type="project" value="InterPro"/>
</dbReference>
<comment type="caution">
    <text evidence="4">The sequence shown here is derived from an EMBL/GenBank/DDBJ whole genome shotgun (WGS) entry which is preliminary data.</text>
</comment>
<evidence type="ECO:0000313" key="5">
    <source>
        <dbReference type="Proteomes" id="UP000828390"/>
    </source>
</evidence>
<comment type="cofactor">
    <cofactor evidence="2">
        <name>heme</name>
        <dbReference type="ChEBI" id="CHEBI:30413"/>
    </cofactor>
</comment>
<protein>
    <recommendedName>
        <fullName evidence="6">Cytochrome P450</fullName>
    </recommendedName>
</protein>
<evidence type="ECO:0008006" key="6">
    <source>
        <dbReference type="Google" id="ProtNLM"/>
    </source>
</evidence>
<dbReference type="GO" id="GO:0004497">
    <property type="term" value="F:monooxygenase activity"/>
    <property type="evidence" value="ECO:0007669"/>
    <property type="project" value="InterPro"/>
</dbReference>
<feature type="binding site" description="axial binding residue" evidence="2">
    <location>
        <position position="413"/>
    </location>
    <ligand>
        <name>heme</name>
        <dbReference type="ChEBI" id="CHEBI:30413"/>
    </ligand>
    <ligandPart>
        <name>Fe</name>
        <dbReference type="ChEBI" id="CHEBI:18248"/>
    </ligandPart>
</feature>
<accession>A0A9D4C515</accession>
<dbReference type="InterPro" id="IPR001128">
    <property type="entry name" value="Cyt_P450"/>
</dbReference>
<dbReference type="PANTHER" id="PTHR24280:SF4">
    <property type="entry name" value="CYTOCHROME P450 20A1"/>
    <property type="match status" value="1"/>
</dbReference>
<gene>
    <name evidence="4" type="ORF">DPMN_060059</name>
</gene>
<dbReference type="AlphaFoldDB" id="A0A9D4C515"/>
<comment type="similarity">
    <text evidence="1">Belongs to the cytochrome P450 family.</text>
</comment>
<dbReference type="Gene3D" id="1.10.630.10">
    <property type="entry name" value="Cytochrome P450"/>
    <property type="match status" value="1"/>
</dbReference>
<keyword evidence="2" id="KW-0349">Heme</keyword>
<name>A0A9D4C515_DREPO</name>
<evidence type="ECO:0000256" key="1">
    <source>
        <dbReference type="ARBA" id="ARBA00010617"/>
    </source>
</evidence>
<evidence type="ECO:0000256" key="3">
    <source>
        <dbReference type="SAM" id="MobiDB-lite"/>
    </source>
</evidence>
<dbReference type="EMBL" id="JAIWYP010000013">
    <property type="protein sequence ID" value="KAH3717277.1"/>
    <property type="molecule type" value="Genomic_DNA"/>
</dbReference>
<evidence type="ECO:0000313" key="4">
    <source>
        <dbReference type="EMBL" id="KAH3717277.1"/>
    </source>
</evidence>
<sequence length="465" mass="52841">MVVMEAALLVAVVGLLLFLFLRSSSKKSSPPIPGMQPSSQKEGNHGDISKAGSLHQFLVQLHAQFGPLASFWWGRTRMVSICEETLFRQHTTAFNRPYEMFDLFMPLLGARSLEYANGDDGKSRRKVYDRVFTHGSIRKYIEPFQEAADDIVRKWTSYSPGEHVPVCSHMTVFALRSVLASLFGKAMSTDQQISQFRKIYETIWNEKLVNSTDPNEQERQLQEGKQELSSVLLQIFRDRKRNPPRAGEELFLDVLMEYTEDEEVQFCDALVYTIGGFHTAGNLLSWALYYLAQYPDIQERVYAEIRRVLGDQGNVDHTNVGEFQYVKQVLDETLRCAIVVTLAGRFMDEDVTINGYVIPKNTPVIHAIGVACLNEKVFPHPEVFDPERFSPDKTKKRGALAFIPFGFAGKRSCPGQKFAYAEATTLVVALVRHFRLRLVPGLNIKPVHGLITHPNEEIYVTIEKR</sequence>
<reference evidence="4" key="1">
    <citation type="journal article" date="2019" name="bioRxiv">
        <title>The Genome of the Zebra Mussel, Dreissena polymorpha: A Resource for Invasive Species Research.</title>
        <authorList>
            <person name="McCartney M.A."/>
            <person name="Auch B."/>
            <person name="Kono T."/>
            <person name="Mallez S."/>
            <person name="Zhang Y."/>
            <person name="Obille A."/>
            <person name="Becker A."/>
            <person name="Abrahante J.E."/>
            <person name="Garbe J."/>
            <person name="Badalamenti J.P."/>
            <person name="Herman A."/>
            <person name="Mangelson H."/>
            <person name="Liachko I."/>
            <person name="Sullivan S."/>
            <person name="Sone E.D."/>
            <person name="Koren S."/>
            <person name="Silverstein K.A.T."/>
            <person name="Beckman K.B."/>
            <person name="Gohl D.M."/>
        </authorList>
    </citation>
    <scope>NUCLEOTIDE SEQUENCE</scope>
    <source>
        <strain evidence="4">Duluth1</strain>
        <tissue evidence="4">Whole animal</tissue>
    </source>
</reference>
<dbReference type="GO" id="GO:0016705">
    <property type="term" value="F:oxidoreductase activity, acting on paired donors, with incorporation or reduction of molecular oxygen"/>
    <property type="evidence" value="ECO:0007669"/>
    <property type="project" value="InterPro"/>
</dbReference>
<dbReference type="PANTHER" id="PTHR24280">
    <property type="entry name" value="CYTOCHROME P450 20A1"/>
    <property type="match status" value="1"/>
</dbReference>
<proteinExistence type="inferred from homology"/>
<dbReference type="OrthoDB" id="1470350at2759"/>
<organism evidence="4 5">
    <name type="scientific">Dreissena polymorpha</name>
    <name type="common">Zebra mussel</name>
    <name type="synonym">Mytilus polymorpha</name>
    <dbReference type="NCBI Taxonomy" id="45954"/>
    <lineage>
        <taxon>Eukaryota</taxon>
        <taxon>Metazoa</taxon>
        <taxon>Spiralia</taxon>
        <taxon>Lophotrochozoa</taxon>
        <taxon>Mollusca</taxon>
        <taxon>Bivalvia</taxon>
        <taxon>Autobranchia</taxon>
        <taxon>Heteroconchia</taxon>
        <taxon>Euheterodonta</taxon>
        <taxon>Imparidentia</taxon>
        <taxon>Neoheterodontei</taxon>
        <taxon>Myida</taxon>
        <taxon>Dreissenoidea</taxon>
        <taxon>Dreissenidae</taxon>
        <taxon>Dreissena</taxon>
    </lineage>
</organism>
<dbReference type="InterPro" id="IPR036396">
    <property type="entry name" value="Cyt_P450_sf"/>
</dbReference>
<keyword evidence="5" id="KW-1185">Reference proteome</keyword>
<keyword evidence="2" id="KW-0479">Metal-binding</keyword>
<dbReference type="SUPFAM" id="SSF48264">
    <property type="entry name" value="Cytochrome P450"/>
    <property type="match status" value="1"/>
</dbReference>
<dbReference type="GO" id="GO:0016020">
    <property type="term" value="C:membrane"/>
    <property type="evidence" value="ECO:0007669"/>
    <property type="project" value="TreeGrafter"/>
</dbReference>
<dbReference type="Proteomes" id="UP000828390">
    <property type="component" value="Unassembled WGS sequence"/>
</dbReference>
<evidence type="ECO:0000256" key="2">
    <source>
        <dbReference type="PIRSR" id="PIRSR602401-1"/>
    </source>
</evidence>
<keyword evidence="2" id="KW-0408">Iron</keyword>
<feature type="region of interest" description="Disordered" evidence="3">
    <location>
        <begin position="25"/>
        <end position="46"/>
    </location>
</feature>
<dbReference type="PRINTS" id="PR00463">
    <property type="entry name" value="EP450I"/>
</dbReference>
<dbReference type="Pfam" id="PF00067">
    <property type="entry name" value="p450"/>
    <property type="match status" value="1"/>
</dbReference>
<dbReference type="GO" id="GO:0005506">
    <property type="term" value="F:iron ion binding"/>
    <property type="evidence" value="ECO:0007669"/>
    <property type="project" value="InterPro"/>
</dbReference>